<evidence type="ECO:0000256" key="2">
    <source>
        <dbReference type="ARBA" id="ARBA00022475"/>
    </source>
</evidence>
<evidence type="ECO:0000256" key="5">
    <source>
        <dbReference type="ARBA" id="ARBA00022692"/>
    </source>
</evidence>
<feature type="domain" description="Glycosyltransferase RgtA/B/C/D-like" evidence="9">
    <location>
        <begin position="50"/>
        <end position="194"/>
    </location>
</feature>
<keyword evidence="5 8" id="KW-0812">Transmembrane</keyword>
<keyword evidence="4" id="KW-0808">Transferase</keyword>
<evidence type="ECO:0000256" key="1">
    <source>
        <dbReference type="ARBA" id="ARBA00004651"/>
    </source>
</evidence>
<feature type="transmembrane region" description="Helical" evidence="8">
    <location>
        <begin position="362"/>
        <end position="380"/>
    </location>
</feature>
<evidence type="ECO:0000256" key="4">
    <source>
        <dbReference type="ARBA" id="ARBA00022679"/>
    </source>
</evidence>
<accession>A0ABQ3I6R9</accession>
<feature type="transmembrane region" description="Helical" evidence="8">
    <location>
        <begin position="249"/>
        <end position="273"/>
    </location>
</feature>
<gene>
    <name evidence="10" type="ORF">GCM10011340_13790</name>
</gene>
<reference evidence="11" key="1">
    <citation type="journal article" date="2019" name="Int. J. Syst. Evol. Microbiol.">
        <title>The Global Catalogue of Microorganisms (GCM) 10K type strain sequencing project: providing services to taxonomists for standard genome sequencing and annotation.</title>
        <authorList>
            <consortium name="The Broad Institute Genomics Platform"/>
            <consortium name="The Broad Institute Genome Sequencing Center for Infectious Disease"/>
            <person name="Wu L."/>
            <person name="Ma J."/>
        </authorList>
    </citation>
    <scope>NUCLEOTIDE SEQUENCE [LARGE SCALE GENOMIC DNA]</scope>
    <source>
        <strain evidence="11">CGMCC 1.15111</strain>
    </source>
</reference>
<feature type="transmembrane region" description="Helical" evidence="8">
    <location>
        <begin position="101"/>
        <end position="121"/>
    </location>
</feature>
<dbReference type="EMBL" id="BNAG01000002">
    <property type="protein sequence ID" value="GHE60220.1"/>
    <property type="molecule type" value="Genomic_DNA"/>
</dbReference>
<feature type="transmembrane region" description="Helical" evidence="8">
    <location>
        <begin position="335"/>
        <end position="355"/>
    </location>
</feature>
<feature type="transmembrane region" description="Helical" evidence="8">
    <location>
        <begin position="392"/>
        <end position="409"/>
    </location>
</feature>
<protein>
    <recommendedName>
        <fullName evidence="9">Glycosyltransferase RgtA/B/C/D-like domain-containing protein</fullName>
    </recommendedName>
</protein>
<dbReference type="InterPro" id="IPR050297">
    <property type="entry name" value="LipidA_mod_glycosyltrf_83"/>
</dbReference>
<proteinExistence type="predicted"/>
<dbReference type="PANTHER" id="PTHR33908:SF3">
    <property type="entry name" value="UNDECAPRENYL PHOSPHATE-ALPHA-4-AMINO-4-DEOXY-L-ARABINOSE ARABINOSYL TRANSFERASE"/>
    <property type="match status" value="1"/>
</dbReference>
<dbReference type="PANTHER" id="PTHR33908">
    <property type="entry name" value="MANNOSYLTRANSFERASE YKCB-RELATED"/>
    <property type="match status" value="1"/>
</dbReference>
<sequence>MVFVSLIYLFNFHVNDIWTPNESFYAESVREMFESGNFLEIFYNYEPRYNKPPLTYWLIALSSAIFGLTEFAIRLPIVLLAIGSIWYTYKIGRLLYGDKGGVYSLVMMAFSVQLLAVKQYASPETPLTFFFTLTMYGFLKGYISRKNKYLWLSYIALGLTVLTKGFPYIIVIGGIIGLYTLITNSFDWKEIWRDVKFLKLPIGIPLVVLIGLSWVIFMYLKDGQDFWEVYYRETFGRALSRTPNGSPFFYLEVISWSILPYSLVFFYACFWWLLNRKDWQRIAFPLCWVVVMFVIFTIAKGKIPTYMIQAHPGLLLMTVPLLLDFNPKNLLAQGIWSLMFLIPTALILVAHVLIIEKLNLHVANYLAPGVGLGLLVVFHFKKKEKNNHLLLAAPFWIISLFLISFATLLPKLEQFRPYDEIGKIIEQNDIASETPIFIEGTLIHNIPFYAKRFAERDATIEQINQNPRETLALVREENAGQLKDFKVLWSGLIYDFPSESQFAKFIMACIEAENGDYSKFANFQLVYRP</sequence>
<dbReference type="Proteomes" id="UP000658258">
    <property type="component" value="Unassembled WGS sequence"/>
</dbReference>
<feature type="transmembrane region" description="Helical" evidence="8">
    <location>
        <begin position="56"/>
        <end position="89"/>
    </location>
</feature>
<keyword evidence="11" id="KW-1185">Reference proteome</keyword>
<feature type="transmembrane region" description="Helical" evidence="8">
    <location>
        <begin position="279"/>
        <end position="299"/>
    </location>
</feature>
<dbReference type="Pfam" id="PF13231">
    <property type="entry name" value="PMT_2"/>
    <property type="match status" value="1"/>
</dbReference>
<evidence type="ECO:0000256" key="8">
    <source>
        <dbReference type="SAM" id="Phobius"/>
    </source>
</evidence>
<comment type="subcellular location">
    <subcellularLocation>
        <location evidence="1">Cell membrane</location>
        <topology evidence="1">Multi-pass membrane protein</topology>
    </subcellularLocation>
</comment>
<evidence type="ECO:0000256" key="6">
    <source>
        <dbReference type="ARBA" id="ARBA00022989"/>
    </source>
</evidence>
<comment type="caution">
    <text evidence="10">The sequence shown here is derived from an EMBL/GenBank/DDBJ whole genome shotgun (WGS) entry which is preliminary data.</text>
</comment>
<feature type="transmembrane region" description="Helical" evidence="8">
    <location>
        <begin position="155"/>
        <end position="182"/>
    </location>
</feature>
<evidence type="ECO:0000313" key="11">
    <source>
        <dbReference type="Proteomes" id="UP000658258"/>
    </source>
</evidence>
<keyword evidence="2" id="KW-1003">Cell membrane</keyword>
<keyword evidence="7 8" id="KW-0472">Membrane</keyword>
<keyword evidence="3" id="KW-0328">Glycosyltransferase</keyword>
<feature type="transmembrane region" description="Helical" evidence="8">
    <location>
        <begin position="127"/>
        <end position="143"/>
    </location>
</feature>
<evidence type="ECO:0000256" key="7">
    <source>
        <dbReference type="ARBA" id="ARBA00023136"/>
    </source>
</evidence>
<evidence type="ECO:0000256" key="3">
    <source>
        <dbReference type="ARBA" id="ARBA00022676"/>
    </source>
</evidence>
<evidence type="ECO:0000259" key="9">
    <source>
        <dbReference type="Pfam" id="PF13231"/>
    </source>
</evidence>
<organism evidence="10 11">
    <name type="scientific">Roseivirga thermotolerans</name>
    <dbReference type="NCBI Taxonomy" id="1758176"/>
    <lineage>
        <taxon>Bacteria</taxon>
        <taxon>Pseudomonadati</taxon>
        <taxon>Bacteroidota</taxon>
        <taxon>Cytophagia</taxon>
        <taxon>Cytophagales</taxon>
        <taxon>Roseivirgaceae</taxon>
        <taxon>Roseivirga</taxon>
    </lineage>
</organism>
<dbReference type="RefSeq" id="WP_229838568.1">
    <property type="nucleotide sequence ID" value="NZ_BNAG01000002.1"/>
</dbReference>
<name>A0ABQ3I6R9_9BACT</name>
<evidence type="ECO:0000313" key="10">
    <source>
        <dbReference type="EMBL" id="GHE60220.1"/>
    </source>
</evidence>
<keyword evidence="6 8" id="KW-1133">Transmembrane helix</keyword>
<dbReference type="InterPro" id="IPR038731">
    <property type="entry name" value="RgtA/B/C-like"/>
</dbReference>
<feature type="transmembrane region" description="Helical" evidence="8">
    <location>
        <begin position="202"/>
        <end position="220"/>
    </location>
</feature>